<gene>
    <name evidence="11" type="ORF">POBO1169_LOCUS3445</name>
</gene>
<dbReference type="GO" id="GO:0005739">
    <property type="term" value="C:mitochondrion"/>
    <property type="evidence" value="ECO:0007669"/>
    <property type="project" value="TreeGrafter"/>
</dbReference>
<dbReference type="EC" id="4.98.1.1" evidence="9"/>
<comment type="similarity">
    <text evidence="3 9">Belongs to the ferrochelatase family.</text>
</comment>
<dbReference type="PANTHER" id="PTHR11108">
    <property type="entry name" value="FERROCHELATASE"/>
    <property type="match status" value="1"/>
</dbReference>
<dbReference type="CDD" id="cd03411">
    <property type="entry name" value="Ferrochelatase_N"/>
    <property type="match status" value="1"/>
</dbReference>
<dbReference type="NCBIfam" id="TIGR00109">
    <property type="entry name" value="hemH"/>
    <property type="match status" value="1"/>
</dbReference>
<feature type="region of interest" description="Disordered" evidence="10">
    <location>
        <begin position="64"/>
        <end position="98"/>
    </location>
</feature>
<accession>A0A7S0MXT6</accession>
<dbReference type="FunFam" id="3.40.50.1400:FF:000006">
    <property type="entry name" value="Ferrochelatase"/>
    <property type="match status" value="1"/>
</dbReference>
<dbReference type="SUPFAM" id="SSF103511">
    <property type="entry name" value="Chlorophyll a-b binding protein"/>
    <property type="match status" value="1"/>
</dbReference>
<dbReference type="GO" id="GO:0009507">
    <property type="term" value="C:chloroplast"/>
    <property type="evidence" value="ECO:0007669"/>
    <property type="project" value="UniProtKB-SubCell"/>
</dbReference>
<evidence type="ECO:0000256" key="4">
    <source>
        <dbReference type="ARBA" id="ARBA00023004"/>
    </source>
</evidence>
<keyword evidence="5 9" id="KW-0350">Heme biosynthesis</keyword>
<dbReference type="InterPro" id="IPR001015">
    <property type="entry name" value="Ferrochelatase"/>
</dbReference>
<evidence type="ECO:0000256" key="3">
    <source>
        <dbReference type="ARBA" id="ARBA00007718"/>
    </source>
</evidence>
<dbReference type="GO" id="GO:0006783">
    <property type="term" value="P:heme biosynthetic process"/>
    <property type="evidence" value="ECO:0007669"/>
    <property type="project" value="UniProtKB-UniRule"/>
</dbReference>
<feature type="compositionally biased region" description="Low complexity" evidence="10">
    <location>
        <begin position="86"/>
        <end position="98"/>
    </location>
</feature>
<reference evidence="11" key="1">
    <citation type="submission" date="2021-01" db="EMBL/GenBank/DDBJ databases">
        <authorList>
            <person name="Corre E."/>
            <person name="Pelletier E."/>
            <person name="Niang G."/>
            <person name="Scheremetjew M."/>
            <person name="Finn R."/>
            <person name="Kale V."/>
            <person name="Holt S."/>
            <person name="Cochrane G."/>
            <person name="Meng A."/>
            <person name="Brown T."/>
            <person name="Cohen L."/>
        </authorList>
    </citation>
    <scope>NUCLEOTIDE SEQUENCE</scope>
    <source>
        <strain evidence="11">CCMP722</strain>
    </source>
</reference>
<dbReference type="PANTHER" id="PTHR11108:SF1">
    <property type="entry name" value="FERROCHELATASE, MITOCHONDRIAL"/>
    <property type="match status" value="1"/>
</dbReference>
<comment type="catalytic activity">
    <reaction evidence="8 9">
        <text>heme b + 2 H(+) = protoporphyrin IX + Fe(2+)</text>
        <dbReference type="Rhea" id="RHEA:22584"/>
        <dbReference type="ChEBI" id="CHEBI:15378"/>
        <dbReference type="ChEBI" id="CHEBI:29033"/>
        <dbReference type="ChEBI" id="CHEBI:57306"/>
        <dbReference type="ChEBI" id="CHEBI:60344"/>
        <dbReference type="EC" id="4.98.1.1"/>
    </reaction>
</comment>
<dbReference type="GO" id="GO:0004325">
    <property type="term" value="F:ferrochelatase activity"/>
    <property type="evidence" value="ECO:0007669"/>
    <property type="project" value="UniProtKB-UniRule"/>
</dbReference>
<dbReference type="Pfam" id="PF00762">
    <property type="entry name" value="Ferrochelatase"/>
    <property type="match status" value="1"/>
</dbReference>
<organism evidence="11">
    <name type="scientific">Pyramimonas obovata</name>
    <dbReference type="NCBI Taxonomy" id="1411642"/>
    <lineage>
        <taxon>Eukaryota</taxon>
        <taxon>Viridiplantae</taxon>
        <taxon>Chlorophyta</taxon>
        <taxon>Pyramimonadophyceae</taxon>
        <taxon>Pyramimonadales</taxon>
        <taxon>Pyramimonadaceae</taxon>
        <taxon>Pyramimonas</taxon>
        <taxon>Pyramimonas incertae sedis</taxon>
    </lineage>
</organism>
<evidence type="ECO:0000256" key="10">
    <source>
        <dbReference type="SAM" id="MobiDB-lite"/>
    </source>
</evidence>
<evidence type="ECO:0000256" key="8">
    <source>
        <dbReference type="ARBA" id="ARBA00049380"/>
    </source>
</evidence>
<dbReference type="EMBL" id="HBFA01006629">
    <property type="protein sequence ID" value="CAD8654414.1"/>
    <property type="molecule type" value="Transcribed_RNA"/>
</dbReference>
<keyword evidence="7 9" id="KW-0627">Porphyrin biosynthesis</keyword>
<dbReference type="InterPro" id="IPR019772">
    <property type="entry name" value="Ferrochelatase_AS"/>
</dbReference>
<evidence type="ECO:0000256" key="2">
    <source>
        <dbReference type="ARBA" id="ARBA00004943"/>
    </source>
</evidence>
<comment type="function">
    <text evidence="9">Catalyzes the ferrous insertion into protoporphyrin IX.</text>
</comment>
<evidence type="ECO:0000256" key="7">
    <source>
        <dbReference type="ARBA" id="ARBA00023244"/>
    </source>
</evidence>
<dbReference type="HAMAP" id="MF_00323">
    <property type="entry name" value="Ferrochelatase"/>
    <property type="match status" value="1"/>
</dbReference>
<name>A0A7S0MXT6_9CHLO</name>
<keyword evidence="4 9" id="KW-0408">Iron</keyword>
<dbReference type="AlphaFoldDB" id="A0A7S0MXT6"/>
<dbReference type="SUPFAM" id="SSF53800">
    <property type="entry name" value="Chelatase"/>
    <property type="match status" value="1"/>
</dbReference>
<evidence type="ECO:0000256" key="6">
    <source>
        <dbReference type="ARBA" id="ARBA00023239"/>
    </source>
</evidence>
<sequence length="548" mass="60053">MSITALACGPLTHPSVRKATQNATHLRWTNAVRLDANAPLQNVHLKGGQRRLQHMVRGNAGTLVAHAGVPSPPEGGAKSPSLPRTSPSLMVPSSLSPSSTSLLRRRKLLGPRALSIDGAIDSTSSDTNRSGVTGGTVPGKEKIGVLLLNLGGPDKLEDVQPFLYNLFADPDIIRLPKALQWLQKPIATFAAAARAPQSSEAYASIGGGSPLRKITEDQAEALKDALDMRGQPVDVYVGMRYWKPFTEDAIQQIKQDRIQKLVVLPLYPQFSISTSGSSLRLLEDLFKSDEYLYSMPHTVIPSWYQRPGYVRAMADLIVEERNKVFEEPDKATIFFSAHGVPKSYVEEGDPYKEEMEECVQLIMAEVKKRGVNNDYVLAYQSRVGPVEWLQPYTEDSIKSLGQKGCKDLLAVPISFVSEHIETLEEIDMEYRELAEESGIENWGRVPALNVNPIFIEDLAAAVTEALPYVGTMGPASDTTMVPSGSVEDLLAAYDRADLALPPPVTMWQWGFTKSAETWNGRIAMIAVILLLVLEVTTGSGVLHNLRIL</sequence>
<dbReference type="PROSITE" id="PS00534">
    <property type="entry name" value="FERROCHELATASE"/>
    <property type="match status" value="1"/>
</dbReference>
<evidence type="ECO:0000256" key="5">
    <source>
        <dbReference type="ARBA" id="ARBA00023133"/>
    </source>
</evidence>
<proteinExistence type="inferred from homology"/>
<keyword evidence="9" id="KW-0934">Plastid</keyword>
<evidence type="ECO:0000313" key="11">
    <source>
        <dbReference type="EMBL" id="CAD8654414.1"/>
    </source>
</evidence>
<keyword evidence="6 9" id="KW-0456">Lyase</keyword>
<dbReference type="InterPro" id="IPR033644">
    <property type="entry name" value="Ferrochelatase_C"/>
</dbReference>
<dbReference type="UniPathway" id="UPA00252">
    <property type="reaction ID" value="UER00325"/>
</dbReference>
<protein>
    <recommendedName>
        <fullName evidence="9">Ferrochelatase</fullName>
        <ecNumber evidence="9">4.98.1.1</ecNumber>
    </recommendedName>
</protein>
<dbReference type="Gene3D" id="3.40.50.1400">
    <property type="match status" value="2"/>
</dbReference>
<evidence type="ECO:0000256" key="9">
    <source>
        <dbReference type="RuleBase" id="RU000607"/>
    </source>
</evidence>
<evidence type="ECO:0000256" key="1">
    <source>
        <dbReference type="ARBA" id="ARBA00004229"/>
    </source>
</evidence>
<dbReference type="InterPro" id="IPR033659">
    <property type="entry name" value="Ferrochelatase_N"/>
</dbReference>
<keyword evidence="9" id="KW-0150">Chloroplast</keyword>
<comment type="subcellular location">
    <subcellularLocation>
        <location evidence="1 9">Plastid</location>
        <location evidence="1 9">Chloroplast</location>
    </subcellularLocation>
</comment>
<comment type="pathway">
    <text evidence="2 9">Porphyrin-containing compound metabolism; protoheme biosynthesis; protoheme from protoporphyrin-IX: step 1/1.</text>
</comment>
<dbReference type="CDD" id="cd00419">
    <property type="entry name" value="Ferrochelatase_C"/>
    <property type="match status" value="1"/>
</dbReference>